<evidence type="ECO:0000256" key="1">
    <source>
        <dbReference type="ARBA" id="ARBA00004141"/>
    </source>
</evidence>
<comment type="similarity">
    <text evidence="2">Belongs to the major facilitator superfamily. Proton-dependent oligopeptide transporter (POT/PTR) (TC 2.A.17) family.</text>
</comment>
<feature type="transmembrane region" description="Helical" evidence="7">
    <location>
        <begin position="316"/>
        <end position="335"/>
    </location>
</feature>
<feature type="transmembrane region" description="Helical" evidence="7">
    <location>
        <begin position="573"/>
        <end position="598"/>
    </location>
</feature>
<reference evidence="9" key="1">
    <citation type="submission" date="2016-11" db="UniProtKB">
        <authorList>
            <consortium name="WormBaseParasite"/>
        </authorList>
    </citation>
    <scope>IDENTIFICATION</scope>
</reference>
<evidence type="ECO:0000256" key="4">
    <source>
        <dbReference type="ARBA" id="ARBA00022856"/>
    </source>
</evidence>
<keyword evidence="3 7" id="KW-0812">Transmembrane</keyword>
<feature type="transmembrane region" description="Helical" evidence="7">
    <location>
        <begin position="287"/>
        <end position="310"/>
    </location>
</feature>
<name>A0A1I8HKQ0_9PLAT</name>
<dbReference type="Proteomes" id="UP000095280">
    <property type="component" value="Unplaced"/>
</dbReference>
<keyword evidence="8" id="KW-1185">Reference proteome</keyword>
<evidence type="ECO:0000256" key="3">
    <source>
        <dbReference type="ARBA" id="ARBA00022692"/>
    </source>
</evidence>
<dbReference type="AlphaFoldDB" id="A0A1I8HKQ0"/>
<comment type="subcellular location">
    <subcellularLocation>
        <location evidence="1">Membrane</location>
        <topology evidence="1">Multi-pass membrane protein</topology>
    </subcellularLocation>
</comment>
<protein>
    <submittedName>
        <fullName evidence="9">Solute carrier family 15 member 4</fullName>
    </submittedName>
</protein>
<feature type="transmembrane region" description="Helical" evidence="7">
    <location>
        <begin position="147"/>
        <end position="166"/>
    </location>
</feature>
<evidence type="ECO:0000256" key="7">
    <source>
        <dbReference type="SAM" id="Phobius"/>
    </source>
</evidence>
<feature type="transmembrane region" description="Helical" evidence="7">
    <location>
        <begin position="450"/>
        <end position="472"/>
    </location>
</feature>
<dbReference type="SUPFAM" id="SSF103473">
    <property type="entry name" value="MFS general substrate transporter"/>
    <property type="match status" value="1"/>
</dbReference>
<evidence type="ECO:0000256" key="5">
    <source>
        <dbReference type="ARBA" id="ARBA00022989"/>
    </source>
</evidence>
<dbReference type="InterPro" id="IPR036259">
    <property type="entry name" value="MFS_trans_sf"/>
</dbReference>
<organism evidence="8 9">
    <name type="scientific">Macrostomum lignano</name>
    <dbReference type="NCBI Taxonomy" id="282301"/>
    <lineage>
        <taxon>Eukaryota</taxon>
        <taxon>Metazoa</taxon>
        <taxon>Spiralia</taxon>
        <taxon>Lophotrochozoa</taxon>
        <taxon>Platyhelminthes</taxon>
        <taxon>Rhabditophora</taxon>
        <taxon>Macrostomorpha</taxon>
        <taxon>Macrostomida</taxon>
        <taxon>Macrostomidae</taxon>
        <taxon>Macrostomum</taxon>
    </lineage>
</organism>
<keyword evidence="4" id="KW-0653">Protein transport</keyword>
<dbReference type="Gene3D" id="1.20.1250.20">
    <property type="entry name" value="MFS general substrate transporter like domains"/>
    <property type="match status" value="1"/>
</dbReference>
<dbReference type="GO" id="GO:0016020">
    <property type="term" value="C:membrane"/>
    <property type="evidence" value="ECO:0007669"/>
    <property type="project" value="UniProtKB-SubCell"/>
</dbReference>
<sequence length="693" mass="75233">PRTEASPEPELQPAPIAGDCASASMLYRPSTSSIGGANANASSADEATPLLISGQSGGADAIRRQRLLARRRSRAASLTILLVELLERLAFYGATANLVLTLGQWPFLWVSYVAASASLFMSGLAYGLSLFFGWLSDTWLGAFNTCALGFLIYLIGLCGLPVLLLLERYGHTSALCGHLNSGIVNASIVRTASFPSKLIQDENSTAGGNMFEQNCSPIVIASLCCLAIGSGALKANLSPLGAQQIKDPVEQSRFFNWFYWACNVGSFAAYFFLTYTQQNLGKDGRLAGYLVPPVAMTIASLAFVACRPMFRLRKPAGSLLTRVVRLLAAAVSASFRLRRQRKRRLLADGESDSNNSGSGSGDSAPMRLHAAAYDDWLDCARHGGRFTEGEVHDVRALLRVVLIFVSIIPYWLLYFQMQSTYLVQGLHLRLQLDGSIANIFRARYRTIPPAWLSLCDIVVIIALIPLLTKLVFPWLERRGKHPSLATQILLGMSIALASVLCAGVLESYRLSVLWGNSTNLWPVDYVQQQIGNMNYTAANVSIMWQVPQYCLMGTAEAFMSGAPRNMKGLITGLFWFTCGCGSFVGVALVSGLAGAGVWFQPSEQGNPNCRLACSTDPTRICAECHMDFYFYLLSGIQLGGLLLFALLRSRYRLATSVDDFTAGSAAVGDAVSQINNNGPRLPGYSANRRNVDF</sequence>
<dbReference type="PANTHER" id="PTHR11654">
    <property type="entry name" value="OLIGOPEPTIDE TRANSPORTER-RELATED"/>
    <property type="match status" value="1"/>
</dbReference>
<dbReference type="Pfam" id="PF00854">
    <property type="entry name" value="PTR2"/>
    <property type="match status" value="1"/>
</dbReference>
<evidence type="ECO:0000256" key="6">
    <source>
        <dbReference type="ARBA" id="ARBA00023136"/>
    </source>
</evidence>
<keyword evidence="6 7" id="KW-0472">Membrane</keyword>
<accession>A0A1I8HKQ0</accession>
<dbReference type="GO" id="GO:0015833">
    <property type="term" value="P:peptide transport"/>
    <property type="evidence" value="ECO:0007669"/>
    <property type="project" value="UniProtKB-KW"/>
</dbReference>
<proteinExistence type="inferred from homology"/>
<dbReference type="GO" id="GO:0022857">
    <property type="term" value="F:transmembrane transporter activity"/>
    <property type="evidence" value="ECO:0007669"/>
    <property type="project" value="InterPro"/>
</dbReference>
<evidence type="ECO:0000313" key="9">
    <source>
        <dbReference type="WBParaSite" id="maker-uti_cns_0006535-snap-gene-0.3-mRNA-1"/>
    </source>
</evidence>
<feature type="transmembrane region" description="Helical" evidence="7">
    <location>
        <begin position="75"/>
        <end position="95"/>
    </location>
</feature>
<dbReference type="InterPro" id="IPR000109">
    <property type="entry name" value="POT_fam"/>
</dbReference>
<feature type="transmembrane region" description="Helical" evidence="7">
    <location>
        <begin position="628"/>
        <end position="647"/>
    </location>
</feature>
<feature type="transmembrane region" description="Helical" evidence="7">
    <location>
        <begin position="257"/>
        <end position="275"/>
    </location>
</feature>
<feature type="transmembrane region" description="Helical" evidence="7">
    <location>
        <begin position="396"/>
        <end position="414"/>
    </location>
</feature>
<evidence type="ECO:0000313" key="8">
    <source>
        <dbReference type="Proteomes" id="UP000095280"/>
    </source>
</evidence>
<keyword evidence="4" id="KW-0571">Peptide transport</keyword>
<keyword evidence="5 7" id="KW-1133">Transmembrane helix</keyword>
<feature type="transmembrane region" description="Helical" evidence="7">
    <location>
        <begin position="107"/>
        <end position="135"/>
    </location>
</feature>
<dbReference type="WBParaSite" id="maker-uti_cns_0006535-snap-gene-0.3-mRNA-1">
    <property type="protein sequence ID" value="maker-uti_cns_0006535-snap-gene-0.3-mRNA-1"/>
    <property type="gene ID" value="maker-uti_cns_0006535-snap-gene-0.3"/>
</dbReference>
<keyword evidence="4" id="KW-0813">Transport</keyword>
<evidence type="ECO:0000256" key="2">
    <source>
        <dbReference type="ARBA" id="ARBA00005982"/>
    </source>
</evidence>
<feature type="transmembrane region" description="Helical" evidence="7">
    <location>
        <begin position="484"/>
        <end position="505"/>
    </location>
</feature>